<protein>
    <submittedName>
        <fullName evidence="1">Uncharacterized protein</fullName>
    </submittedName>
</protein>
<accession>A0A7U7JVM5</accession>
<dbReference type="Proteomes" id="UP000236509">
    <property type="component" value="Unassembled WGS sequence"/>
</dbReference>
<organism evidence="1 2">
    <name type="scientific">Staphylococcus argenteus</name>
    <dbReference type="NCBI Taxonomy" id="985002"/>
    <lineage>
        <taxon>Bacteria</taxon>
        <taxon>Bacillati</taxon>
        <taxon>Bacillota</taxon>
        <taxon>Bacilli</taxon>
        <taxon>Bacillales</taxon>
        <taxon>Staphylococcaceae</taxon>
        <taxon>Staphylococcus</taxon>
    </lineage>
</organism>
<keyword evidence="2" id="KW-1185">Reference proteome</keyword>
<dbReference type="AlphaFoldDB" id="A0A7U7JVM5"/>
<dbReference type="EMBL" id="CVOU01000021">
    <property type="protein sequence ID" value="CRI29471.1"/>
    <property type="molecule type" value="Genomic_DNA"/>
</dbReference>
<evidence type="ECO:0000313" key="1">
    <source>
        <dbReference type="EMBL" id="CRI29471.1"/>
    </source>
</evidence>
<comment type="caution">
    <text evidence="1">The sequence shown here is derived from an EMBL/GenBank/DDBJ whole genome shotgun (WGS) entry which is preliminary data.</text>
</comment>
<name>A0A7U7JVM5_9STAP</name>
<proteinExistence type="predicted"/>
<reference evidence="1 2" key="1">
    <citation type="submission" date="2015-04" db="EMBL/GenBank/DDBJ databases">
        <authorList>
            <person name="Cao L."/>
            <person name="Gao C.H."/>
        </authorList>
    </citation>
    <scope>NUCLEOTIDE SEQUENCE [LARGE SCALE GENOMIC DNA]</scope>
    <source>
        <strain evidence="1 2">SH3</strain>
    </source>
</reference>
<gene>
    <name evidence="1" type="ORF">BN1326_90096</name>
</gene>
<evidence type="ECO:0000313" key="2">
    <source>
        <dbReference type="Proteomes" id="UP000236509"/>
    </source>
</evidence>
<sequence length="54" mass="6316">MEVIMERKIGFTPIPHSGKERVLKVELLPHILNYGAEDRIYTYISFQEGMYSKS</sequence>